<feature type="domain" description="2Fe-2S ferredoxin-type" evidence="11">
    <location>
        <begin position="7"/>
        <end position="87"/>
    </location>
</feature>
<keyword evidence="5" id="KW-0874">Quinone</keyword>
<dbReference type="RefSeq" id="WP_282011017.1">
    <property type="nucleotide sequence ID" value="NZ_OX336137.1"/>
</dbReference>
<keyword evidence="16" id="KW-1185">Reference proteome</keyword>
<feature type="domain" description="4Fe-4S ferredoxin-type" evidence="12">
    <location>
        <begin position="146"/>
        <end position="176"/>
    </location>
</feature>
<dbReference type="SUPFAM" id="SSF54862">
    <property type="entry name" value="4Fe-4S ferredoxins"/>
    <property type="match status" value="1"/>
</dbReference>
<dbReference type="Pfam" id="PF10588">
    <property type="entry name" value="NADH-G_4Fe-4S_3"/>
    <property type="match status" value="1"/>
</dbReference>
<evidence type="ECO:0000256" key="2">
    <source>
        <dbReference type="ARBA" id="ARBA00002378"/>
    </source>
</evidence>
<dbReference type="SMART" id="SM00929">
    <property type="entry name" value="NADH-G_4Fe-4S_3"/>
    <property type="match status" value="1"/>
</dbReference>
<reference evidence="15 16" key="1">
    <citation type="submission" date="2022-09" db="EMBL/GenBank/DDBJ databases">
        <authorList>
            <person name="Kop L."/>
        </authorList>
    </citation>
    <scope>NUCLEOTIDE SEQUENCE [LARGE SCALE GENOMIC DNA]</scope>
    <source>
        <strain evidence="15 16">347</strain>
    </source>
</reference>
<evidence type="ECO:0000259" key="11">
    <source>
        <dbReference type="PROSITE" id="PS51085"/>
    </source>
</evidence>
<dbReference type="SMART" id="SM00926">
    <property type="entry name" value="Molybdop_Fe4S4"/>
    <property type="match status" value="1"/>
</dbReference>
<dbReference type="PROSITE" id="PS51379">
    <property type="entry name" value="4FE4S_FER_2"/>
    <property type="match status" value="2"/>
</dbReference>
<evidence type="ECO:0000256" key="8">
    <source>
        <dbReference type="ARBA" id="ARBA00023014"/>
    </source>
</evidence>
<dbReference type="PIRSF" id="PIRSF036643">
    <property type="entry name" value="FDH_alpha"/>
    <property type="match status" value="1"/>
</dbReference>
<dbReference type="PROSITE" id="PS51085">
    <property type="entry name" value="2FE2S_FER_2"/>
    <property type="match status" value="1"/>
</dbReference>
<dbReference type="InterPro" id="IPR054351">
    <property type="entry name" value="NADH_UbQ_OxRdtase_ferredoxin"/>
</dbReference>
<dbReference type="InterPro" id="IPR017896">
    <property type="entry name" value="4Fe4S_Fe-S-bd"/>
</dbReference>
<evidence type="ECO:0000256" key="5">
    <source>
        <dbReference type="ARBA" id="ARBA00022719"/>
    </source>
</evidence>
<dbReference type="InterPro" id="IPR006655">
    <property type="entry name" value="Mopterin_OxRdtase_prok_CS"/>
</dbReference>
<organism evidence="15 16">
    <name type="scientific">Nitrospina watsonii</name>
    <dbReference type="NCBI Taxonomy" id="1323948"/>
    <lineage>
        <taxon>Bacteria</taxon>
        <taxon>Pseudomonadati</taxon>
        <taxon>Nitrospinota/Tectimicrobiota group</taxon>
        <taxon>Nitrospinota</taxon>
        <taxon>Nitrospinia</taxon>
        <taxon>Nitrospinales</taxon>
        <taxon>Nitrospinaceae</taxon>
        <taxon>Nitrospina</taxon>
    </lineage>
</organism>
<name>A0ABM9HD94_9BACT</name>
<dbReference type="InterPro" id="IPR017900">
    <property type="entry name" value="4Fe4S_Fe_S_CS"/>
</dbReference>
<dbReference type="PROSITE" id="PS51669">
    <property type="entry name" value="4FE4S_MOW_BIS_MGD"/>
    <property type="match status" value="1"/>
</dbReference>
<evidence type="ECO:0000256" key="10">
    <source>
        <dbReference type="ARBA" id="ARBA00034078"/>
    </source>
</evidence>
<dbReference type="Gene3D" id="3.10.20.740">
    <property type="match status" value="1"/>
</dbReference>
<dbReference type="Pfam" id="PF00384">
    <property type="entry name" value="Molybdopterin"/>
    <property type="match status" value="1"/>
</dbReference>
<dbReference type="Pfam" id="PF04879">
    <property type="entry name" value="Molybdop_Fe4S4"/>
    <property type="match status" value="1"/>
</dbReference>
<dbReference type="PROSITE" id="PS51839">
    <property type="entry name" value="4FE4S_HC3"/>
    <property type="match status" value="1"/>
</dbReference>
<dbReference type="InterPro" id="IPR001041">
    <property type="entry name" value="2Fe-2S_ferredoxin-type"/>
</dbReference>
<comment type="function">
    <text evidence="2">NDH-1 shuttles electrons from NADH, via FMN and iron-sulfur (Fe-S) centers, to quinones in the respiratory chain. The immediate electron acceptor for the enzyme in this species is believed to be ubiquinone. Couples the redox reaction to proton translocation (for every two electrons transferred, four hydrogen ions are translocated across the cytoplasmic membrane), and thus conserves the redox energy in a proton gradient.</text>
</comment>
<keyword evidence="9" id="KW-0830">Ubiquinone</keyword>
<dbReference type="InterPro" id="IPR006657">
    <property type="entry name" value="MoPterin_dinucl-bd_dom"/>
</dbReference>
<comment type="cofactor">
    <cofactor evidence="10">
        <name>[2Fe-2S] cluster</name>
        <dbReference type="ChEBI" id="CHEBI:190135"/>
    </cofactor>
</comment>
<dbReference type="PANTHER" id="PTHR43105:SF10">
    <property type="entry name" value="NADH-QUINONE OXIDOREDUCTASE SUBUNIT G"/>
    <property type="match status" value="1"/>
</dbReference>
<dbReference type="CDD" id="cd00207">
    <property type="entry name" value="fer2"/>
    <property type="match status" value="1"/>
</dbReference>
<dbReference type="Proteomes" id="UP001157733">
    <property type="component" value="Chromosome"/>
</dbReference>
<dbReference type="InterPro" id="IPR000283">
    <property type="entry name" value="NADH_UbQ_OxRdtase_75kDa_su_CS"/>
</dbReference>
<dbReference type="Pfam" id="PF13510">
    <property type="entry name" value="Fer2_4"/>
    <property type="match status" value="1"/>
</dbReference>
<dbReference type="InterPro" id="IPR006963">
    <property type="entry name" value="Mopterin_OxRdtase_4Fe-4S_dom"/>
</dbReference>
<proteinExistence type="predicted"/>
<evidence type="ECO:0000256" key="3">
    <source>
        <dbReference type="ARBA" id="ARBA00022485"/>
    </source>
</evidence>
<feature type="domain" description="4Fe-4S Mo/W bis-MGD-type" evidence="13">
    <location>
        <begin position="224"/>
        <end position="282"/>
    </location>
</feature>
<evidence type="ECO:0000259" key="12">
    <source>
        <dbReference type="PROSITE" id="PS51379"/>
    </source>
</evidence>
<feature type="domain" description="4Fe-4S ferredoxin-type" evidence="12">
    <location>
        <begin position="184"/>
        <end position="216"/>
    </location>
</feature>
<comment type="cofactor">
    <cofactor evidence="1">
        <name>[4Fe-4S] cluster</name>
        <dbReference type="ChEBI" id="CHEBI:49883"/>
    </cofactor>
</comment>
<dbReference type="PANTHER" id="PTHR43105">
    <property type="entry name" value="RESPIRATORY NITRATE REDUCTASE"/>
    <property type="match status" value="1"/>
</dbReference>
<evidence type="ECO:0000256" key="6">
    <source>
        <dbReference type="ARBA" id="ARBA00022723"/>
    </source>
</evidence>
<protein>
    <submittedName>
        <fullName evidence="15">NADH-quinone oxidoreductase, subunit G</fullName>
    </submittedName>
</protein>
<keyword evidence="6" id="KW-0479">Metal-binding</keyword>
<accession>A0ABM9HD94</accession>
<dbReference type="Gene3D" id="2.40.40.20">
    <property type="match status" value="1"/>
</dbReference>
<dbReference type="Pfam" id="PF22117">
    <property type="entry name" value="Fer4_Nqo3"/>
    <property type="match status" value="1"/>
</dbReference>
<keyword evidence="4" id="KW-0001">2Fe-2S</keyword>
<dbReference type="Gene3D" id="3.30.70.20">
    <property type="match status" value="1"/>
</dbReference>
<dbReference type="InterPro" id="IPR050123">
    <property type="entry name" value="Prok_molybdopt-oxidoreductase"/>
</dbReference>
<evidence type="ECO:0000256" key="7">
    <source>
        <dbReference type="ARBA" id="ARBA00023004"/>
    </source>
</evidence>
<dbReference type="InterPro" id="IPR006656">
    <property type="entry name" value="Mopterin_OxRdtase"/>
</dbReference>
<dbReference type="InterPro" id="IPR009010">
    <property type="entry name" value="Asp_de-COase-like_dom_sf"/>
</dbReference>
<keyword evidence="3" id="KW-0004">4Fe-4S</keyword>
<evidence type="ECO:0000313" key="16">
    <source>
        <dbReference type="Proteomes" id="UP001157733"/>
    </source>
</evidence>
<feature type="domain" description="4Fe-4S His(Cys)3-ligated-type" evidence="14">
    <location>
        <begin position="87"/>
        <end position="126"/>
    </location>
</feature>
<dbReference type="PROSITE" id="PS00642">
    <property type="entry name" value="COMPLEX1_75K_2"/>
    <property type="match status" value="1"/>
</dbReference>
<evidence type="ECO:0000256" key="9">
    <source>
        <dbReference type="ARBA" id="ARBA00023075"/>
    </source>
</evidence>
<dbReference type="Gene3D" id="3.40.228.10">
    <property type="entry name" value="Dimethylsulfoxide Reductase, domain 2"/>
    <property type="match status" value="1"/>
</dbReference>
<dbReference type="InterPro" id="IPR036010">
    <property type="entry name" value="2Fe-2S_ferredoxin-like_sf"/>
</dbReference>
<evidence type="ECO:0000256" key="1">
    <source>
        <dbReference type="ARBA" id="ARBA00001966"/>
    </source>
</evidence>
<dbReference type="EMBL" id="OX336137">
    <property type="protein sequence ID" value="CAI2718108.1"/>
    <property type="molecule type" value="Genomic_DNA"/>
</dbReference>
<keyword evidence="7" id="KW-0408">Iron</keyword>
<dbReference type="Gene3D" id="2.20.25.90">
    <property type="entry name" value="ADC-like domains"/>
    <property type="match status" value="1"/>
</dbReference>
<dbReference type="InterPro" id="IPR019574">
    <property type="entry name" value="NADH_UbQ_OxRdtase_Gsu_4Fe4S-bd"/>
</dbReference>
<dbReference type="PROSITE" id="PS00490">
    <property type="entry name" value="MOLYBDOPTERIN_PROK_2"/>
    <property type="match status" value="1"/>
</dbReference>
<keyword evidence="8" id="KW-0411">Iron-sulfur</keyword>
<dbReference type="SUPFAM" id="SSF50692">
    <property type="entry name" value="ADC-like"/>
    <property type="match status" value="1"/>
</dbReference>
<dbReference type="Gene3D" id="3.40.50.740">
    <property type="match status" value="1"/>
</dbReference>
<dbReference type="SUPFAM" id="SSF53706">
    <property type="entry name" value="Formate dehydrogenase/DMSO reductase, domains 1-3"/>
    <property type="match status" value="1"/>
</dbReference>
<evidence type="ECO:0000313" key="15">
    <source>
        <dbReference type="EMBL" id="CAI2718108.1"/>
    </source>
</evidence>
<sequence>MSTVVKKTVHFTINDKPYTAPEGTVILDAAKKADIFISNLCSNPKLKPFAACRTCMVEINEDGKKDLVYSCTHPVSEGMKIRTDTEETDRYNGACLEMLLVEHPLDCPICDKSGVCPLQDNTDHLKLWNGRFEIKRRNEPSIKTNPIIEFYLNRCIMCGMCVRVCDEIQGVQALDYHKRGYQVGIGTANDEPLDCEFCGQCITVCPTGALMDMTSSARGLVSMFKSTHSTCTFCSWGCTVKMETKKGELVRIEGDETFDLGINEGNLCAKGRFGHGMVHNKQRIQRPMMNVGGTFQEVSWSEALETIADRLKSTMNRSGPQSIAAVGGEKLTNEENYLFQKLFRGLVGSNQLTNLNQLRAPSLNRFMMQCFENGIVSKPITALEEADVVLLFNTDIPSEYPVAGNSIRKAAINFGTDILIANPRDVIFHHESRVEVRMTYKPGADLAVANRISKILIDKNLVDTGKVKTALPNYDSFVQSLSKYTADYAQTATGLDDATLTRAAERFSRNADRFILIGNDILETDQSEDILNALLNLSILVHAGGQGSVSIYPPREHCNSQGVNDMGLTPDYLPGYQRADDPAALTHLAKTWGLNELKFKGENLMDDLWEHCTKGRVKMLYIVGEDPCHSYYKGDLVKNALQTVPFLVVHDSYMTETAKMADLVLPSCTYAEKEGTFTNMTRHVQKVASAVLPEGESRPDFDIFLDLADTFGKPFEFDTVEDVQHEIEIAAPIYKGLFPGKKSKQWTPAQSGHKPGFAVADAEPSTVSNGNGYPYTLISNNHMFHIGTYTQYAKALMDIGPDCIAEIHPKDARELGIESGDRIRVESSTHTVEVPVEVNKRSTQGVVYIPKNWVDVPINKMRNGEEGLVSVKISKAD</sequence>
<evidence type="ECO:0000256" key="4">
    <source>
        <dbReference type="ARBA" id="ARBA00022714"/>
    </source>
</evidence>
<dbReference type="PROSITE" id="PS00198">
    <property type="entry name" value="4FE4S_FER_1"/>
    <property type="match status" value="1"/>
</dbReference>
<evidence type="ECO:0000259" key="14">
    <source>
        <dbReference type="PROSITE" id="PS51839"/>
    </source>
</evidence>
<dbReference type="SUPFAM" id="SSF54292">
    <property type="entry name" value="2Fe-2S ferredoxin-like"/>
    <property type="match status" value="1"/>
</dbReference>
<evidence type="ECO:0000259" key="13">
    <source>
        <dbReference type="PROSITE" id="PS51669"/>
    </source>
</evidence>
<gene>
    <name evidence="15" type="ORF">NSPWAT_1249</name>
</gene>
<dbReference type="Pfam" id="PF01568">
    <property type="entry name" value="Molydop_binding"/>
    <property type="match status" value="1"/>
</dbReference>